<dbReference type="InterPro" id="IPR054514">
    <property type="entry name" value="RhiE-like_linker"/>
</dbReference>
<evidence type="ECO:0000256" key="4">
    <source>
        <dbReference type="ARBA" id="ARBA00006484"/>
    </source>
</evidence>
<dbReference type="EMBL" id="CP063231">
    <property type="protein sequence ID" value="URL59711.1"/>
    <property type="molecule type" value="Genomic_DNA"/>
</dbReference>
<evidence type="ECO:0000313" key="16">
    <source>
        <dbReference type="Proteomes" id="UP001056681"/>
    </source>
</evidence>
<dbReference type="CDD" id="cd00833">
    <property type="entry name" value="PKS"/>
    <property type="match status" value="3"/>
</dbReference>
<dbReference type="PROSITE" id="PS50075">
    <property type="entry name" value="CARRIER"/>
    <property type="match status" value="3"/>
</dbReference>
<dbReference type="PROSITE" id="PS52019">
    <property type="entry name" value="PKS_MFAS_DH"/>
    <property type="match status" value="2"/>
</dbReference>
<keyword evidence="16" id="KW-1185">Reference proteome</keyword>
<comment type="pathway">
    <text evidence="2">Antibiotic biosynthesis.</text>
</comment>
<proteinExistence type="inferred from homology"/>
<evidence type="ECO:0000256" key="10">
    <source>
        <dbReference type="PROSITE-ProRule" id="PRU01363"/>
    </source>
</evidence>
<feature type="domain" description="Ketosynthase family 3 (KS3)" evidence="13">
    <location>
        <begin position="2111"/>
        <end position="2534"/>
    </location>
</feature>
<comment type="subcellular location">
    <subcellularLocation>
        <location evidence="1">Cytoplasm</location>
    </subcellularLocation>
</comment>
<evidence type="ECO:0000256" key="2">
    <source>
        <dbReference type="ARBA" id="ARBA00004792"/>
    </source>
</evidence>
<dbReference type="InterPro" id="IPR014031">
    <property type="entry name" value="Ketoacyl_synth_C"/>
</dbReference>
<evidence type="ECO:0000259" key="12">
    <source>
        <dbReference type="PROSITE" id="PS50075"/>
    </source>
</evidence>
<evidence type="ECO:0000313" key="15">
    <source>
        <dbReference type="EMBL" id="URL59711.1"/>
    </source>
</evidence>
<dbReference type="PANTHER" id="PTHR43775">
    <property type="entry name" value="FATTY ACID SYNTHASE"/>
    <property type="match status" value="1"/>
</dbReference>
<dbReference type="InterPro" id="IPR050091">
    <property type="entry name" value="PKS_NRPS_Biosynth_Enz"/>
</dbReference>
<dbReference type="SMART" id="SM00823">
    <property type="entry name" value="PKS_PP"/>
    <property type="match status" value="3"/>
</dbReference>
<keyword evidence="9" id="KW-0677">Repeat</keyword>
<dbReference type="SUPFAM" id="SSF51735">
    <property type="entry name" value="NAD(P)-binding Rossmann-fold domains"/>
    <property type="match status" value="2"/>
</dbReference>
<dbReference type="RefSeq" id="WP_250340225.1">
    <property type="nucleotide sequence ID" value="NZ_CP063231.1"/>
</dbReference>
<feature type="region of interest" description="C-terminal hotdog fold" evidence="10">
    <location>
        <begin position="187"/>
        <end position="329"/>
    </location>
</feature>
<dbReference type="InterPro" id="IPR042104">
    <property type="entry name" value="PKS_dehydratase_sf"/>
</dbReference>
<dbReference type="PROSITE" id="PS00606">
    <property type="entry name" value="KS3_1"/>
    <property type="match status" value="1"/>
</dbReference>
<dbReference type="InterPro" id="IPR016039">
    <property type="entry name" value="Thiolase-like"/>
</dbReference>
<feature type="domain" description="PKS/mFAS DH" evidence="14">
    <location>
        <begin position="48"/>
        <end position="329"/>
    </location>
</feature>
<comment type="similarity">
    <text evidence="4">Belongs to the short-chain dehydrogenases/reductases (SDR) family.</text>
</comment>
<dbReference type="InterPro" id="IPR009081">
    <property type="entry name" value="PP-bd_ACP"/>
</dbReference>
<evidence type="ECO:0000256" key="8">
    <source>
        <dbReference type="ARBA" id="ARBA00022679"/>
    </source>
</evidence>
<gene>
    <name evidence="15" type="ORF">IM816_06350</name>
</gene>
<dbReference type="Gene3D" id="3.10.129.110">
    <property type="entry name" value="Polyketide synthase dehydratase"/>
    <property type="match status" value="1"/>
</dbReference>
<dbReference type="SMART" id="SM00826">
    <property type="entry name" value="PKS_DH"/>
    <property type="match status" value="2"/>
</dbReference>
<dbReference type="Gene3D" id="3.40.47.10">
    <property type="match status" value="3"/>
</dbReference>
<keyword evidence="8" id="KW-0808">Transferase</keyword>
<reference evidence="15" key="1">
    <citation type="submission" date="2020-10" db="EMBL/GenBank/DDBJ databases">
        <title>Whole-genome sequence of Luteibacter sp. EIF3.</title>
        <authorList>
            <person name="Friedrich I."/>
            <person name="Hertel R."/>
            <person name="Daniel R."/>
        </authorList>
    </citation>
    <scope>NUCLEOTIDE SEQUENCE</scope>
    <source>
        <strain evidence="15">EIF3</strain>
    </source>
</reference>
<dbReference type="Pfam" id="PF21089">
    <property type="entry name" value="PKS_DH_N"/>
    <property type="match status" value="2"/>
</dbReference>
<evidence type="ECO:0000256" key="6">
    <source>
        <dbReference type="ARBA" id="ARBA00022490"/>
    </source>
</evidence>
<dbReference type="Pfam" id="PF22336">
    <property type="entry name" value="RhiE-like_linker"/>
    <property type="match status" value="2"/>
</dbReference>
<feature type="domain" description="Ketosynthase family 3 (KS3)" evidence="13">
    <location>
        <begin position="3291"/>
        <end position="3719"/>
    </location>
</feature>
<dbReference type="Gene3D" id="1.10.1240.100">
    <property type="match status" value="3"/>
</dbReference>
<dbReference type="Gene3D" id="1.10.1200.10">
    <property type="entry name" value="ACP-like"/>
    <property type="match status" value="3"/>
</dbReference>
<evidence type="ECO:0000256" key="3">
    <source>
        <dbReference type="ARBA" id="ARBA00005194"/>
    </source>
</evidence>
<dbReference type="Pfam" id="PF02801">
    <property type="entry name" value="Ketoacyl-synt_C"/>
    <property type="match status" value="3"/>
</dbReference>
<dbReference type="PROSITE" id="PS00012">
    <property type="entry name" value="PHOSPHOPANTETHEINE"/>
    <property type="match status" value="2"/>
</dbReference>
<dbReference type="Pfam" id="PF00550">
    <property type="entry name" value="PP-binding"/>
    <property type="match status" value="3"/>
</dbReference>
<dbReference type="InterPro" id="IPR049551">
    <property type="entry name" value="PKS_DH_C"/>
</dbReference>
<feature type="region of interest" description="C-terminal hotdog fold" evidence="10">
    <location>
        <begin position="1418"/>
        <end position="1558"/>
    </location>
</feature>
<dbReference type="Pfam" id="PF08659">
    <property type="entry name" value="KR"/>
    <property type="match status" value="2"/>
</dbReference>
<sequence length="4182" mass="444827">MNERKGTGMVSFIEFVVSEWKGRRLSRADAAELIRQFSSRRQGERSLHPLLHENVSDLARQAFRSTWRGNEPFLLDHQVLLGGSPTPVLPAAAYLELAYAALLRATPEDARRPVIELRHAAWIAPFVAKGVSSLLVTVSPDDHGAFDVDMLSGEGDAVQVHGELSAAWVERELPEAIDVDALSATMPTAIDVSRLYARFAAMGLLYGPSHRTIATLSRGDSDALARLIRCDDMGGGGAFAMPPGMLDGALQACFALIDDVSEPHLPFAVEQVSVLAPLPPEVWAWVRPGRTSSDAGVRHFDVDLLDDEGRSLVLLRGLSARALHGASKGRRAPPRLAVADAGGTWRALDEAARAGECLWREHASYLVFDVIEGPGRAIADDILSRTRHARVIGFGSGEANSERTAEFITRAQGRASWHQDIPDRAAMSSLTTSLHPLRGVVACDGSLAESVLADIDAATATADLDFFVAGASEDAANGSFTGFVTQRRAQVEGGDRRGATIALSWTVLDPAELPAALVAALVSGAAQVRLLPRVAAEPAPVVTDGADVLARLRDHLRREFAQTLKLRVERIDPRASLEDYGVDSIVAMKLTRRIEASFGPQPKTLLFEYRDLDALATHLAAAHPEALARLFGGAKAATPVITQVAAARAQPRAARARQRFGAPRTTARETADAQPIAIVGISGRYPGARDLNAFWANLRDGIDSVVEVPADRWDWREYYSEDRTAAGRHFSRWGGFIEGVDEFDPLFFRMSPTEAQRIDPQERLFLQHAWMAIEDAGYTRAALSAGGDVGVYVGMMYSEYQLFAAEASVRGQRLGVAGSFASTANRVSFALDLHGPSMTLDTMCSSSLTAIHLACQDLRLGRTAMAIAGGVNVTIHPNKYLALSAGQFISSEGHCQSFGEGGDGYIPGEGVGAVVLKRLADAERDGDVIHGVIRGSALNHGGRTNGYTVPNPQAQAAAIERALSEAGVDVRRIGYVEAHGTGTRLGDPIEIAALSRAFGPAAEKGGCLIGSAKSNIGHCEAAAGIAGLTKVLLQMRHGQVVPSLHSARLNPHIDFASSPFTVNQTLRAWEAPVVEGRRAPRMAGLSSFGAGGSNAHMVVEAYEATAMALPEGPVVLVLSGRTAEALRGRVTDLLTYLEDRPAALASVAWTLQIGREAMNERLACVAADVPGAIAQLRAYLEGEETEGLFAGQAQQHRDAVAWFAEDAELRDAVARWASAGRLERVAQAWVRGVEIPWSALHGGRTLPKTSLPTYPFARERYWLDLPKADIAPGASRLHPLLHENVSDLGRQAFRSTFRGDESFLRAHRYKRGGVTRPLMPAAAWIGMAHAAIERAMPAEARVGAQLVALEDMVWAEPLFVDGEVDVDIGLSLGDAGEVDVAIASVDGDAIRSHARLRARLANGALDGLDLPALKARMTDSDADVETLYARFEAMGLIYGPEHRTLRHVARGADELLVQLDSGHGLPGEHSLAPELIDGALQSCIALLDSAEGAWLPFAARRIVVAAPCAGEMVAWVRRLAEDDATQQRFDIDIVDRHGRPCVRIEGLAVRRVPDDASVDSVVAFVPSWSAPLADTSEVTNGREHWCVIAPSDLAETFAESLGATSVERLDVPASDDAEGLLAHILVTVQRLAAMDSPPALRVACLAGVDDACVAALAGLLATAGMEHPELSPCVIDVRTAGRVFAAAAVAARAGHVHVRIDADGSWRHRTWTEQAVETKASVNIRRGGVYLVTGGLGGIGRLVARDLASAGAQVVVTGRAAPDAVHAEATAALSVAPGDVLYRQLDLENAHDVRRLVASILAEQGRLDGVLHLAGATDDGPLAGKTRDEFKALLRPKVSGTRHLDDATRDVALDMFVLFSSVAGAFGNVGQADYAAANGYMDGFAAERARRVVAGERHGRSVSIGWPLWAEGGMRPDAHRLDMLARTTGMRALDSERALAVLHAVIASDAPHVAVLGGDVARLRRTVAALTREAAPKAAPLPASTTASEISATAQGRAEDVLRVRLAATLKMPASSIDPATPFEDYGLDSILAVRLVSELEKTFGELSKTLFYEHRTLRSLASFLLAAKPSAFPSAEAGAARPVAAPSPMVATALSGRRFAGIASPAAPRERDVAIVGLAGRYPMAPDLVTFWNNLREGRDCITDVPPDRWDVARYFDAEPGKPGTTYTRWGGFLDEIDRFDPLFFGISPKEAALLDPQERLFLETAWQAVEDAGYARSAIAGSRTGVFVGVMWGQYELYGAEALAAGQGVPSSSYASIANRVSWLLDLRGPSMAVDTMCSSSLTALHLACEEIRRGKIDAAIAGGVNANVHPHKYLTLSQGRFAATDGRCRSFGAGGDGYVPGEGVGAVFLKPLDHALRDGDHVYGIVRASALNHGGKSSGYTVPNPVAQAEVIEAAFTSAGVAADTVSYIEAHGTGTALGDPIEITGLARAFAARGGSSKGCAVGSVKSNIGHLEAAAGIAAVTKVLLQLRHGELVPTLHADVLNPNIAFASTPFQVQRRAEVWHADAQQPRRAGVSSFGAGGGNAHVVIEEWRDTVSPATAEGPVALVLSARDPVALAQQARRLATFLDDAADGEMHDIAYTLQVGRTAMDARLGLVAADRRDAAMRLHAWADARFATPDAPLSSGDDGLIAGHASQIPPYAQRLVEGEVGRRFVGELVARRDLARLVHLWVLGIALDWTPLHSDRRPRRLSLPTYPFQRQRCWIGPEKADDGAGLPAASGRLLRHWAETSRLASASVSSVLVADTDAAIAAVANMQPAPGRIVRLQDRHADIDAMRVFVQRLATSGGVPTHVLWRATDERDDALALMLLVRAMLEAGQAATLVAIVDEGAPLQEALAGLLRTLALEQPSWRTVTLTMAAGVSATADERTRLALDEAAAATAPTAEVRYTRHGSDGSWQRALRVARVEPGVGEASLLSPIRHGGTYLVTGGLGGLGRIVASDLMRRCQARVMLVGRSSLGQEGERELARMAAEGGEVAYASIDVSDPAAVEALLDQVRQRFGALHGVIHAAGTRRDGALLQKDADAFRDVTRAKIDGTLALDAATRHLDLDLFVLFSSMAGVNGNPGQADYAYANRFLDAFAAQREAWRDQGLCNGRTISIAWPLWEHGGMRVDAAQAQRLLRRNGIAALSTTEGLRHFHAALRAGEHVVVPLHGDLARLAHATATPHAPSAAVTPQAHVPLAPVASFDMLARVRELVAEETGVPMAAITESDRFDALGLDSVAIGRLTARLRGIAGDVPQTLFYEQETVGAAAAYLVRHAPQHTMATAVAAPSHVVMLPAARNDDAQEKIAIVGIHGRFPGGADLDAFWQTLESGREAIVPVPASRWDAEAWYDASPDAAARGRIGCRHGGFIPDVDHFDAAFFRIPADEAAVMDPQERLFVESVWHALEDAGYTRQGLRQAYPRDKGANVGVFVGTTTQSYALLAESARRDGVMQTPTSLPWSIANRVSYLFDFRGPSMPVDTACSSALVGLHLASESLRRGECAVAVAGAVNLYLHPLKYLSLSQRGMLARHGATRSFGAGDDGFVPGEGVATVILKRLSDALADGDRIHGVLAATGFEHAGRGNGYAAPNPNAQASLIRRVLAAGQIDPDSIDCVEGHGTGTPLGDEIELRALEQVLGGSATRTAPASLGCVKSNIGHLEAAAGMSSLAKVLLQMRHGRFVPTLHARTDAPAAAVVLQHAGSHWPAPAQRPRRALINAFGAGGVNACIVLEDPPPSPASKAFDERRTHAFLLSAVDEDRLRAYAAAFAHWMTNASEPLGAICEAVSRREAMSVRLAVSGVAAADVARELAAWVEGSPSRVQVASVNARAATAAPAEGAVPDQAEAVIAAWLAGAWVPRVRGRAALPVGMPGYPFAPTSHWIARSAPLPDVATVPSVEERLHPWVSYNASTLRQTAFDSWLRADEVAPLTTLRDDVPVLSMPALLEIAAACGTLAGERRVATLRDVAFPDMLTLERDLHLVRTVLEYEGDGIRFRIGDGPGDTSRCFASGMLLPTTVEPADTLPRYDLRSLRSRAHPLSRAAMDASLGCHGMAPAHAGIDALWMSGAFALARIVMSADDRGADERFVMQPSLFGAIADTVTAWVDRDDPSADVEIAGIRELGLYRGLPRQCHVLVERAEGEPASIHASVLDEQGGVIATLRGITLKLRSRTPPSGSSQSNQRLAKETQDVRYRGMA</sequence>
<keyword evidence="5" id="KW-0596">Phosphopantetheine</keyword>
<dbReference type="PROSITE" id="PS52004">
    <property type="entry name" value="KS3_2"/>
    <property type="match status" value="3"/>
</dbReference>
<feature type="active site" description="Proton acceptor; for dehydratase activity" evidence="10">
    <location>
        <position position="1307"/>
    </location>
</feature>
<dbReference type="InterPro" id="IPR013968">
    <property type="entry name" value="PKS_KR"/>
</dbReference>
<dbReference type="SMART" id="SM01294">
    <property type="entry name" value="PKS_PP_betabranch"/>
    <property type="match status" value="2"/>
</dbReference>
<dbReference type="SUPFAM" id="SSF53901">
    <property type="entry name" value="Thiolase-like"/>
    <property type="match status" value="3"/>
</dbReference>
<feature type="region of interest" description="Disordered" evidence="11">
    <location>
        <begin position="4154"/>
        <end position="4182"/>
    </location>
</feature>
<dbReference type="Pfam" id="PF00109">
    <property type="entry name" value="ketoacyl-synt"/>
    <property type="match status" value="3"/>
</dbReference>
<dbReference type="InterPro" id="IPR057326">
    <property type="entry name" value="KR_dom"/>
</dbReference>
<accession>A0ABY4T489</accession>
<comment type="pathway">
    <text evidence="3">Lipid metabolism; fatty acid biosynthesis.</text>
</comment>
<dbReference type="InterPro" id="IPR036736">
    <property type="entry name" value="ACP-like_sf"/>
</dbReference>
<name>A0ABY4T489_9GAMM</name>
<dbReference type="Gene3D" id="3.40.50.720">
    <property type="entry name" value="NAD(P)-binding Rossmann-like Domain"/>
    <property type="match status" value="3"/>
</dbReference>
<dbReference type="InterPro" id="IPR020807">
    <property type="entry name" value="PKS_DH"/>
</dbReference>
<dbReference type="SMART" id="SM00822">
    <property type="entry name" value="PKS_KR"/>
    <property type="match status" value="2"/>
</dbReference>
<dbReference type="InterPro" id="IPR014030">
    <property type="entry name" value="Ketoacyl_synth_N"/>
</dbReference>
<feature type="domain" description="Ketosynthase family 3 (KS3)" evidence="13">
    <location>
        <begin position="673"/>
        <end position="1101"/>
    </location>
</feature>
<dbReference type="InterPro" id="IPR049552">
    <property type="entry name" value="PKS_DH_N"/>
</dbReference>
<evidence type="ECO:0000256" key="7">
    <source>
        <dbReference type="ARBA" id="ARBA00022553"/>
    </source>
</evidence>
<feature type="active site" description="Proton acceptor; for dehydratase activity" evidence="10">
    <location>
        <position position="77"/>
    </location>
</feature>
<evidence type="ECO:0000259" key="14">
    <source>
        <dbReference type="PROSITE" id="PS52019"/>
    </source>
</evidence>
<evidence type="ECO:0000256" key="11">
    <source>
        <dbReference type="SAM" id="MobiDB-lite"/>
    </source>
</evidence>
<feature type="domain" description="Carrier" evidence="12">
    <location>
        <begin position="1988"/>
        <end position="2069"/>
    </location>
</feature>
<dbReference type="Gene3D" id="3.10.129.120">
    <property type="match status" value="2"/>
</dbReference>
<protein>
    <submittedName>
        <fullName evidence="15">SDR family NAD(P)-dependent oxidoreductase</fullName>
    </submittedName>
</protein>
<feature type="domain" description="PKS/mFAS DH" evidence="14">
    <location>
        <begin position="1278"/>
        <end position="1558"/>
    </location>
</feature>
<organism evidence="15 16">
    <name type="scientific">Luteibacter flocculans</name>
    <dbReference type="NCBI Taxonomy" id="2780091"/>
    <lineage>
        <taxon>Bacteria</taxon>
        <taxon>Pseudomonadati</taxon>
        <taxon>Pseudomonadota</taxon>
        <taxon>Gammaproteobacteria</taxon>
        <taxon>Lysobacterales</taxon>
        <taxon>Rhodanobacteraceae</taxon>
        <taxon>Luteibacter</taxon>
    </lineage>
</organism>
<dbReference type="InterPro" id="IPR036291">
    <property type="entry name" value="NAD(P)-bd_dom_sf"/>
</dbReference>
<feature type="domain" description="Carrier" evidence="12">
    <location>
        <begin position="3188"/>
        <end position="3264"/>
    </location>
</feature>
<dbReference type="InterPro" id="IPR020841">
    <property type="entry name" value="PKS_Beta-ketoAc_synthase_dom"/>
</dbReference>
<dbReference type="Proteomes" id="UP001056681">
    <property type="component" value="Chromosome"/>
</dbReference>
<dbReference type="Pfam" id="PF14765">
    <property type="entry name" value="PS-DH"/>
    <property type="match status" value="2"/>
</dbReference>
<feature type="region of interest" description="N-terminal hotdog fold" evidence="10">
    <location>
        <begin position="1278"/>
        <end position="1405"/>
    </location>
</feature>
<feature type="active site" description="Proton donor; for dehydratase activity" evidence="10">
    <location>
        <position position="1477"/>
    </location>
</feature>
<evidence type="ECO:0000256" key="5">
    <source>
        <dbReference type="ARBA" id="ARBA00022450"/>
    </source>
</evidence>
<feature type="active site" description="Proton donor; for dehydratase activity" evidence="10">
    <location>
        <position position="247"/>
    </location>
</feature>
<feature type="compositionally biased region" description="Basic and acidic residues" evidence="11">
    <location>
        <begin position="4169"/>
        <end position="4182"/>
    </location>
</feature>
<dbReference type="InterPro" id="IPR006162">
    <property type="entry name" value="Ppantetheine_attach_site"/>
</dbReference>
<dbReference type="Gene3D" id="3.10.129.10">
    <property type="entry name" value="Hotdog Thioesterase"/>
    <property type="match status" value="2"/>
</dbReference>
<dbReference type="CDD" id="cd08953">
    <property type="entry name" value="KR_2_SDR_x"/>
    <property type="match status" value="2"/>
</dbReference>
<feature type="region of interest" description="N-terminal hotdog fold" evidence="10">
    <location>
        <begin position="48"/>
        <end position="173"/>
    </location>
</feature>
<dbReference type="InterPro" id="IPR018201">
    <property type="entry name" value="Ketoacyl_synth_AS"/>
</dbReference>
<dbReference type="SUPFAM" id="SSF47336">
    <property type="entry name" value="ACP-like"/>
    <property type="match status" value="3"/>
</dbReference>
<keyword evidence="6" id="KW-0963">Cytoplasm</keyword>
<feature type="compositionally biased region" description="Polar residues" evidence="11">
    <location>
        <begin position="4157"/>
        <end position="4168"/>
    </location>
</feature>
<dbReference type="InterPro" id="IPR049900">
    <property type="entry name" value="PKS_mFAS_DH"/>
</dbReference>
<feature type="domain" description="Carrier" evidence="12">
    <location>
        <begin position="547"/>
        <end position="623"/>
    </location>
</feature>
<dbReference type="PANTHER" id="PTHR43775:SF37">
    <property type="entry name" value="SI:DKEY-61P9.11"/>
    <property type="match status" value="1"/>
</dbReference>
<evidence type="ECO:0000256" key="9">
    <source>
        <dbReference type="ARBA" id="ARBA00022737"/>
    </source>
</evidence>
<keyword evidence="7" id="KW-0597">Phosphoprotein</keyword>
<dbReference type="InterPro" id="IPR020806">
    <property type="entry name" value="PKS_PP-bd"/>
</dbReference>
<evidence type="ECO:0000256" key="1">
    <source>
        <dbReference type="ARBA" id="ARBA00004496"/>
    </source>
</evidence>
<evidence type="ECO:0000259" key="13">
    <source>
        <dbReference type="PROSITE" id="PS52004"/>
    </source>
</evidence>
<dbReference type="SMART" id="SM00825">
    <property type="entry name" value="PKS_KS"/>
    <property type="match status" value="3"/>
</dbReference>